<evidence type="ECO:0000256" key="2">
    <source>
        <dbReference type="PROSITE-ProRule" id="PRU00335"/>
    </source>
</evidence>
<evidence type="ECO:0000313" key="4">
    <source>
        <dbReference type="EMBL" id="MSS87032.1"/>
    </source>
</evidence>
<gene>
    <name evidence="4" type="ORF">FYJ45_01285</name>
</gene>
<organism evidence="4 5">
    <name type="scientific">Eisenbergiella porci</name>
    <dbReference type="NCBI Taxonomy" id="2652274"/>
    <lineage>
        <taxon>Bacteria</taxon>
        <taxon>Bacillati</taxon>
        <taxon>Bacillota</taxon>
        <taxon>Clostridia</taxon>
        <taxon>Lachnospirales</taxon>
        <taxon>Lachnospiraceae</taxon>
        <taxon>Eisenbergiella</taxon>
    </lineage>
</organism>
<feature type="DNA-binding region" description="H-T-H motif" evidence="2">
    <location>
        <begin position="36"/>
        <end position="55"/>
    </location>
</feature>
<accession>A0A6N7VXQ2</accession>
<keyword evidence="1 2" id="KW-0238">DNA-binding</keyword>
<dbReference type="GeneID" id="86051717"/>
<dbReference type="InterPro" id="IPR009057">
    <property type="entry name" value="Homeodomain-like_sf"/>
</dbReference>
<proteinExistence type="predicted"/>
<keyword evidence="5" id="KW-1185">Reference proteome</keyword>
<dbReference type="GO" id="GO:0003677">
    <property type="term" value="F:DNA binding"/>
    <property type="evidence" value="ECO:0007669"/>
    <property type="project" value="UniProtKB-UniRule"/>
</dbReference>
<dbReference type="Proteomes" id="UP000436047">
    <property type="component" value="Unassembled WGS sequence"/>
</dbReference>
<sequence>MAGDRMRVTKEPEIRRAELIEAARQLFDKNGIKNTQVSQIVEKVGVAKGLFYYYFKSKDEIVNEVVDLVMSELKEASLKILADTQLTFYQKTSEFVALYMHMIDQFSGDEEENLDSMLEIISHNPIAQDANELLQAQLERLIRQGVREGHLTIEYPEETVRVLIFGLLAQSRKRLLSMEQVITIVEQTMHLPTGSLKDEMVWQKEHRALNGPQ</sequence>
<comment type="caution">
    <text evidence="4">The sequence shown here is derived from an EMBL/GenBank/DDBJ whole genome shotgun (WGS) entry which is preliminary data.</text>
</comment>
<dbReference type="Gene3D" id="1.10.357.10">
    <property type="entry name" value="Tetracycline Repressor, domain 2"/>
    <property type="match status" value="1"/>
</dbReference>
<name>A0A6N7VXQ2_9FIRM</name>
<dbReference type="EMBL" id="VUMI01000002">
    <property type="protein sequence ID" value="MSS87032.1"/>
    <property type="molecule type" value="Genomic_DNA"/>
</dbReference>
<reference evidence="4 5" key="1">
    <citation type="submission" date="2019-08" db="EMBL/GenBank/DDBJ databases">
        <title>In-depth cultivation of the pig gut microbiome towards novel bacterial diversity and tailored functional studies.</title>
        <authorList>
            <person name="Wylensek D."/>
            <person name="Hitch T.C.A."/>
            <person name="Clavel T."/>
        </authorList>
    </citation>
    <scope>NUCLEOTIDE SEQUENCE [LARGE SCALE GENOMIC DNA]</scope>
    <source>
        <strain evidence="4 5">WCA-389-WT-23B</strain>
    </source>
</reference>
<dbReference type="PANTHER" id="PTHR43479">
    <property type="entry name" value="ACREF/ENVCD OPERON REPRESSOR-RELATED"/>
    <property type="match status" value="1"/>
</dbReference>
<dbReference type="Pfam" id="PF00440">
    <property type="entry name" value="TetR_N"/>
    <property type="match status" value="1"/>
</dbReference>
<dbReference type="PROSITE" id="PS50977">
    <property type="entry name" value="HTH_TETR_2"/>
    <property type="match status" value="1"/>
</dbReference>
<dbReference type="InterPro" id="IPR001647">
    <property type="entry name" value="HTH_TetR"/>
</dbReference>
<evidence type="ECO:0000259" key="3">
    <source>
        <dbReference type="PROSITE" id="PS50977"/>
    </source>
</evidence>
<evidence type="ECO:0000313" key="5">
    <source>
        <dbReference type="Proteomes" id="UP000436047"/>
    </source>
</evidence>
<feature type="domain" description="HTH tetR-type" evidence="3">
    <location>
        <begin position="13"/>
        <end position="73"/>
    </location>
</feature>
<dbReference type="RefSeq" id="WP_154463107.1">
    <property type="nucleotide sequence ID" value="NZ_JAXDZL010000053.1"/>
</dbReference>
<dbReference type="InterPro" id="IPR050624">
    <property type="entry name" value="HTH-type_Tx_Regulator"/>
</dbReference>
<dbReference type="AlphaFoldDB" id="A0A6N7VXQ2"/>
<dbReference type="SUPFAM" id="SSF46689">
    <property type="entry name" value="Homeodomain-like"/>
    <property type="match status" value="1"/>
</dbReference>
<dbReference type="PANTHER" id="PTHR43479:SF11">
    <property type="entry name" value="ACREF_ENVCD OPERON REPRESSOR-RELATED"/>
    <property type="match status" value="1"/>
</dbReference>
<dbReference type="PRINTS" id="PR00455">
    <property type="entry name" value="HTHTETR"/>
</dbReference>
<protein>
    <submittedName>
        <fullName evidence="4">TetR/AcrR family transcriptional regulator</fullName>
    </submittedName>
</protein>
<evidence type="ECO:0000256" key="1">
    <source>
        <dbReference type="ARBA" id="ARBA00023125"/>
    </source>
</evidence>